<name>A0A645AAT9_9ZZZZ</name>
<dbReference type="PROSITE" id="PS50206">
    <property type="entry name" value="RHODANESE_3"/>
    <property type="match status" value="1"/>
</dbReference>
<dbReference type="PANTHER" id="PTHR30401:SF0">
    <property type="entry name" value="TRNA 2-SELENOURIDINE SYNTHASE"/>
    <property type="match status" value="1"/>
</dbReference>
<dbReference type="AlphaFoldDB" id="A0A645AAT9"/>
<dbReference type="PROSITE" id="PS00380">
    <property type="entry name" value="RHODANESE_1"/>
    <property type="match status" value="1"/>
</dbReference>
<dbReference type="InterPro" id="IPR001763">
    <property type="entry name" value="Rhodanese-like_dom"/>
</dbReference>
<dbReference type="GO" id="GO:0002098">
    <property type="term" value="P:tRNA wobble uridine modification"/>
    <property type="evidence" value="ECO:0007669"/>
    <property type="project" value="InterPro"/>
</dbReference>
<gene>
    <name evidence="3" type="primary">selU_10</name>
    <name evidence="3" type="ORF">SDC9_97049</name>
</gene>
<dbReference type="Gene3D" id="3.40.250.10">
    <property type="entry name" value="Rhodanese-like domain"/>
    <property type="match status" value="1"/>
</dbReference>
<sequence>MMGTLLKEEAIIFELVNMLHKMISLEDTLKLDNIMYIDMRSPNEFEMGHIPGAVNIPLFSNEERAEVGTIYKNTGTEEAKMKGLAIVSTKLPELVSQVRSLHKKGSTVVVYCWRGGMRSKSIVTILEIMGITAYQLLGGYKAYRRHVLDSLEKFNLVPPIVVLCGSTGVGKTILLNKLHKQGIPVIDLEALANHRGSAFGQVGLGKSATAQNFDANLLERLQLLSTEPYIVVECESKRVGNVYLPEVLYNAMQKGTKILVKASTETRIQRLIAEYAGIYDDNYESIMASIKTLSKRLGIKKAQKLIQDFSQGKTHEVVGTLLVDYYDPLYGYETCDPADYGMVIDAENLDQTADYLISYLNQQFRR</sequence>
<feature type="domain" description="Rhodanese" evidence="2">
    <location>
        <begin position="30"/>
        <end position="152"/>
    </location>
</feature>
<proteinExistence type="predicted"/>
<dbReference type="NCBIfam" id="NF008750">
    <property type="entry name" value="PRK11784.1-2"/>
    <property type="match status" value="1"/>
</dbReference>
<keyword evidence="1" id="KW-0711">Selenium</keyword>
<dbReference type="PANTHER" id="PTHR30401">
    <property type="entry name" value="TRNA 2-SELENOURIDINE SYNTHASE"/>
    <property type="match status" value="1"/>
</dbReference>
<dbReference type="GO" id="GO:0043828">
    <property type="term" value="F:tRNA 2-selenouridine synthase activity"/>
    <property type="evidence" value="ECO:0007669"/>
    <property type="project" value="InterPro"/>
</dbReference>
<dbReference type="InterPro" id="IPR027417">
    <property type="entry name" value="P-loop_NTPase"/>
</dbReference>
<protein>
    <submittedName>
        <fullName evidence="3">tRNA 2-selenouridine synthase</fullName>
        <ecNumber evidence="3">2.9.1.-</ecNumber>
    </submittedName>
</protein>
<dbReference type="Pfam" id="PF26341">
    <property type="entry name" value="AAA_SelU"/>
    <property type="match status" value="1"/>
</dbReference>
<dbReference type="InterPro" id="IPR017582">
    <property type="entry name" value="SelU"/>
</dbReference>
<dbReference type="NCBIfam" id="TIGR03167">
    <property type="entry name" value="tRNA_sel_U_synt"/>
    <property type="match status" value="1"/>
</dbReference>
<dbReference type="SUPFAM" id="SSF52821">
    <property type="entry name" value="Rhodanese/Cell cycle control phosphatase"/>
    <property type="match status" value="1"/>
</dbReference>
<dbReference type="SMART" id="SM00450">
    <property type="entry name" value="RHOD"/>
    <property type="match status" value="1"/>
</dbReference>
<dbReference type="InterPro" id="IPR001307">
    <property type="entry name" value="Thiosulphate_STrfase_CS"/>
</dbReference>
<keyword evidence="3" id="KW-0808">Transferase</keyword>
<dbReference type="Gene3D" id="3.40.50.300">
    <property type="entry name" value="P-loop containing nucleotide triphosphate hydrolases"/>
    <property type="match status" value="1"/>
</dbReference>
<dbReference type="EC" id="2.9.1.-" evidence="3"/>
<reference evidence="3" key="1">
    <citation type="submission" date="2019-08" db="EMBL/GenBank/DDBJ databases">
        <authorList>
            <person name="Kucharzyk K."/>
            <person name="Murdoch R.W."/>
            <person name="Higgins S."/>
            <person name="Loffler F."/>
        </authorList>
    </citation>
    <scope>NUCLEOTIDE SEQUENCE</scope>
</reference>
<evidence type="ECO:0000313" key="3">
    <source>
        <dbReference type="EMBL" id="MPM50310.1"/>
    </source>
</evidence>
<comment type="caution">
    <text evidence="3">The sequence shown here is derived from an EMBL/GenBank/DDBJ whole genome shotgun (WGS) entry which is preliminary data.</text>
</comment>
<dbReference type="GO" id="GO:0004792">
    <property type="term" value="F:thiosulfate-cyanide sulfurtransferase activity"/>
    <property type="evidence" value="ECO:0007669"/>
    <property type="project" value="InterPro"/>
</dbReference>
<accession>A0A645AAT9</accession>
<dbReference type="Pfam" id="PF00581">
    <property type="entry name" value="Rhodanese"/>
    <property type="match status" value="1"/>
</dbReference>
<dbReference type="EMBL" id="VSSQ01012911">
    <property type="protein sequence ID" value="MPM50310.1"/>
    <property type="molecule type" value="Genomic_DNA"/>
</dbReference>
<evidence type="ECO:0000256" key="1">
    <source>
        <dbReference type="ARBA" id="ARBA00023266"/>
    </source>
</evidence>
<dbReference type="NCBIfam" id="NF008752">
    <property type="entry name" value="PRK11784.1-4"/>
    <property type="match status" value="1"/>
</dbReference>
<evidence type="ECO:0000259" key="2">
    <source>
        <dbReference type="PROSITE" id="PS50206"/>
    </source>
</evidence>
<dbReference type="SUPFAM" id="SSF52540">
    <property type="entry name" value="P-loop containing nucleoside triphosphate hydrolases"/>
    <property type="match status" value="1"/>
</dbReference>
<dbReference type="InterPro" id="IPR058840">
    <property type="entry name" value="AAA_SelU"/>
</dbReference>
<organism evidence="3">
    <name type="scientific">bioreactor metagenome</name>
    <dbReference type="NCBI Taxonomy" id="1076179"/>
    <lineage>
        <taxon>unclassified sequences</taxon>
        <taxon>metagenomes</taxon>
        <taxon>ecological metagenomes</taxon>
    </lineage>
</organism>
<dbReference type="InterPro" id="IPR036873">
    <property type="entry name" value="Rhodanese-like_dom_sf"/>
</dbReference>